<dbReference type="GO" id="GO:0003735">
    <property type="term" value="F:structural constituent of ribosome"/>
    <property type="evidence" value="ECO:0007669"/>
    <property type="project" value="InterPro"/>
</dbReference>
<evidence type="ECO:0000313" key="7">
    <source>
        <dbReference type="EMBL" id="RKX70468.1"/>
    </source>
</evidence>
<reference evidence="7 8" key="1">
    <citation type="submission" date="2018-06" db="EMBL/GenBank/DDBJ databases">
        <title>Extensive metabolic versatility and redundancy in microbially diverse, dynamic hydrothermal sediments.</title>
        <authorList>
            <person name="Dombrowski N."/>
            <person name="Teske A."/>
            <person name="Baker B.J."/>
        </authorList>
    </citation>
    <scope>NUCLEOTIDE SEQUENCE [LARGE SCALE GENOMIC DNA]</scope>
    <source>
        <strain evidence="7">B10_G13</strain>
    </source>
</reference>
<dbReference type="NCBIfam" id="TIGR00001">
    <property type="entry name" value="rpmI_bact"/>
    <property type="match status" value="1"/>
</dbReference>
<dbReference type="GO" id="GO:0006412">
    <property type="term" value="P:translation"/>
    <property type="evidence" value="ECO:0007669"/>
    <property type="project" value="UniProtKB-UniRule"/>
</dbReference>
<dbReference type="Pfam" id="PF01632">
    <property type="entry name" value="Ribosomal_L35p"/>
    <property type="match status" value="1"/>
</dbReference>
<dbReference type="HAMAP" id="MF_00514">
    <property type="entry name" value="Ribosomal_bL35"/>
    <property type="match status" value="1"/>
</dbReference>
<dbReference type="SUPFAM" id="SSF143034">
    <property type="entry name" value="L35p-like"/>
    <property type="match status" value="1"/>
</dbReference>
<dbReference type="InterPro" id="IPR018265">
    <property type="entry name" value="Ribosomal_bL35_CS"/>
</dbReference>
<dbReference type="GO" id="GO:0022625">
    <property type="term" value="C:cytosolic large ribosomal subunit"/>
    <property type="evidence" value="ECO:0007669"/>
    <property type="project" value="TreeGrafter"/>
</dbReference>
<dbReference type="FunFam" id="4.10.410.60:FF:000001">
    <property type="entry name" value="50S ribosomal protein L35"/>
    <property type="match status" value="1"/>
</dbReference>
<protein>
    <recommendedName>
        <fullName evidence="4 5">Large ribosomal subunit protein bL35</fullName>
    </recommendedName>
</protein>
<keyword evidence="3 5" id="KW-0687">Ribonucleoprotein</keyword>
<dbReference type="InterPro" id="IPR021137">
    <property type="entry name" value="Ribosomal_bL35-like"/>
</dbReference>
<sequence>MPKMKTNRSAAKRIKFNGKGKAIRRKANLRHINSYMSRKRKRRLKTDTIVKKTEMKRVRKMLPYG</sequence>
<dbReference type="InterPro" id="IPR037229">
    <property type="entry name" value="Ribosomal_bL35_sf"/>
</dbReference>
<accession>A0A660SI59</accession>
<dbReference type="PANTHER" id="PTHR33343">
    <property type="entry name" value="54S RIBOSOMAL PROTEIN BL35M"/>
    <property type="match status" value="1"/>
</dbReference>
<keyword evidence="2 5" id="KW-0689">Ribosomal protein</keyword>
<dbReference type="Proteomes" id="UP000271125">
    <property type="component" value="Unassembled WGS sequence"/>
</dbReference>
<evidence type="ECO:0000256" key="2">
    <source>
        <dbReference type="ARBA" id="ARBA00022980"/>
    </source>
</evidence>
<dbReference type="PROSITE" id="PS00936">
    <property type="entry name" value="RIBOSOMAL_L35"/>
    <property type="match status" value="1"/>
</dbReference>
<evidence type="ECO:0000313" key="8">
    <source>
        <dbReference type="Proteomes" id="UP000271125"/>
    </source>
</evidence>
<evidence type="ECO:0000256" key="5">
    <source>
        <dbReference type="HAMAP-Rule" id="MF_00514"/>
    </source>
</evidence>
<dbReference type="EMBL" id="QNBD01000133">
    <property type="protein sequence ID" value="RKX70468.1"/>
    <property type="molecule type" value="Genomic_DNA"/>
</dbReference>
<gene>
    <name evidence="5" type="primary">rpmI</name>
    <name evidence="7" type="ORF">DRP43_03315</name>
</gene>
<proteinExistence type="inferred from homology"/>
<evidence type="ECO:0000256" key="3">
    <source>
        <dbReference type="ARBA" id="ARBA00023274"/>
    </source>
</evidence>
<comment type="similarity">
    <text evidence="1 5 6">Belongs to the bacterial ribosomal protein bL35 family.</text>
</comment>
<dbReference type="InterPro" id="IPR001706">
    <property type="entry name" value="Ribosomal_bL35"/>
</dbReference>
<dbReference type="Gene3D" id="4.10.410.60">
    <property type="match status" value="1"/>
</dbReference>
<evidence type="ECO:0000256" key="4">
    <source>
        <dbReference type="ARBA" id="ARBA00071664"/>
    </source>
</evidence>
<comment type="caution">
    <text evidence="7">The sequence shown here is derived from an EMBL/GenBank/DDBJ whole genome shotgun (WGS) entry which is preliminary data.</text>
</comment>
<organism evidence="7 8">
    <name type="scientific">candidate division TA06 bacterium</name>
    <dbReference type="NCBI Taxonomy" id="2250710"/>
    <lineage>
        <taxon>Bacteria</taxon>
        <taxon>Bacteria division TA06</taxon>
    </lineage>
</organism>
<evidence type="ECO:0000256" key="6">
    <source>
        <dbReference type="RuleBase" id="RU000568"/>
    </source>
</evidence>
<dbReference type="PANTHER" id="PTHR33343:SF1">
    <property type="entry name" value="LARGE RIBOSOMAL SUBUNIT PROTEIN BL35M"/>
    <property type="match status" value="1"/>
</dbReference>
<evidence type="ECO:0000256" key="1">
    <source>
        <dbReference type="ARBA" id="ARBA00006598"/>
    </source>
</evidence>
<name>A0A660SI59_UNCT6</name>
<dbReference type="PRINTS" id="PR00064">
    <property type="entry name" value="RIBOSOMALL35"/>
</dbReference>
<dbReference type="AlphaFoldDB" id="A0A660SI59"/>